<dbReference type="PIRSF" id="PIRSF005572">
    <property type="entry name" value="NifS"/>
    <property type="match status" value="1"/>
</dbReference>
<dbReference type="InterPro" id="IPR016454">
    <property type="entry name" value="Cysteine_dSase"/>
</dbReference>
<evidence type="ECO:0000256" key="6">
    <source>
        <dbReference type="ARBA" id="ARBA00023004"/>
    </source>
</evidence>
<keyword evidence="5" id="KW-0663">Pyridoxal phosphate</keyword>
<dbReference type="Gene3D" id="3.40.640.10">
    <property type="entry name" value="Type I PLP-dependent aspartate aminotransferase-like (Major domain)"/>
    <property type="match status" value="1"/>
</dbReference>
<proteinExistence type="inferred from homology"/>
<evidence type="ECO:0000259" key="9">
    <source>
        <dbReference type="Pfam" id="PF00266"/>
    </source>
</evidence>
<evidence type="ECO:0000256" key="5">
    <source>
        <dbReference type="ARBA" id="ARBA00022898"/>
    </source>
</evidence>
<dbReference type="InterPro" id="IPR015424">
    <property type="entry name" value="PyrdxlP-dep_Trfase"/>
</dbReference>
<reference evidence="11" key="1">
    <citation type="submission" date="2016-03" db="EMBL/GenBank/DDBJ databases">
        <authorList>
            <person name="Heylen K."/>
            <person name="De Vos P."/>
            <person name="Vekeman B."/>
        </authorList>
    </citation>
    <scope>NUCLEOTIDE SEQUENCE [LARGE SCALE GENOMIC DNA]</scope>
    <source>
        <strain evidence="11">R-45383</strain>
    </source>
</reference>
<evidence type="ECO:0000256" key="2">
    <source>
        <dbReference type="ARBA" id="ARBA00006490"/>
    </source>
</evidence>
<dbReference type="Proteomes" id="UP000077628">
    <property type="component" value="Unassembled WGS sequence"/>
</dbReference>
<dbReference type="Pfam" id="PF00266">
    <property type="entry name" value="Aminotran_5"/>
    <property type="match status" value="1"/>
</dbReference>
<dbReference type="RefSeq" id="WP_064029349.1">
    <property type="nucleotide sequence ID" value="NZ_LUUK01000177.1"/>
</dbReference>
<evidence type="ECO:0000256" key="7">
    <source>
        <dbReference type="ARBA" id="ARBA00023014"/>
    </source>
</evidence>
<evidence type="ECO:0000256" key="1">
    <source>
        <dbReference type="ARBA" id="ARBA00001933"/>
    </source>
</evidence>
<dbReference type="EMBL" id="LUUK01000177">
    <property type="protein sequence ID" value="OAI17482.1"/>
    <property type="molecule type" value="Genomic_DNA"/>
</dbReference>
<name>A0A177NHZ8_9GAMM</name>
<accession>A0A177NHZ8</accession>
<evidence type="ECO:0000256" key="8">
    <source>
        <dbReference type="ARBA" id="ARBA00050776"/>
    </source>
</evidence>
<sequence length="371" mass="39875">MIYFDHNATTRCDERVSEAMQPYLNAMYGNPSSLYKLGRMARSAIDSARNQVAALVDAEPDQIVFTSGGTEANALALVNAWECGLAISAIEHPSIFENADHHRRLFRDVQVLPVSASGTVKVDAITAMTWQSGDLASLMLANNETGAIQPVATIADLLAERGVAVHTDAVQALGKMPISFRKLGVKLMSLSSHKIYGPKGCGALVVAADYHFRAWQRGGEQESGRRAGTENVAAIVGFGKAAELAKKELDQRIGRVRELRRRLEAELSKVPGVKIFAEHSDRLANTVQFGIAGVNGEMLLMHLDKLNIAVSSGSACSAGSEVISPVLTAMAVEPLYARSAIRVSLGKDNNEAQIDEFIAGLKSALALNREY</sequence>
<gene>
    <name evidence="10" type="ORF">A1355_07515</name>
</gene>
<dbReference type="GO" id="GO:0046872">
    <property type="term" value="F:metal ion binding"/>
    <property type="evidence" value="ECO:0007669"/>
    <property type="project" value="UniProtKB-KW"/>
</dbReference>
<dbReference type="OrthoDB" id="9808002at2"/>
<dbReference type="PANTHER" id="PTHR11601:SF34">
    <property type="entry name" value="CYSTEINE DESULFURASE"/>
    <property type="match status" value="1"/>
</dbReference>
<evidence type="ECO:0000313" key="11">
    <source>
        <dbReference type="Proteomes" id="UP000077628"/>
    </source>
</evidence>
<evidence type="ECO:0000313" key="10">
    <source>
        <dbReference type="EMBL" id="OAI17482.1"/>
    </source>
</evidence>
<dbReference type="InterPro" id="IPR000192">
    <property type="entry name" value="Aminotrans_V_dom"/>
</dbReference>
<dbReference type="PANTHER" id="PTHR11601">
    <property type="entry name" value="CYSTEINE DESULFURYLASE FAMILY MEMBER"/>
    <property type="match status" value="1"/>
</dbReference>
<dbReference type="GO" id="GO:0031071">
    <property type="term" value="F:cysteine desulfurase activity"/>
    <property type="evidence" value="ECO:0007669"/>
    <property type="project" value="UniProtKB-EC"/>
</dbReference>
<evidence type="ECO:0000256" key="3">
    <source>
        <dbReference type="ARBA" id="ARBA00022679"/>
    </source>
</evidence>
<dbReference type="Gene3D" id="3.90.1150.10">
    <property type="entry name" value="Aspartate Aminotransferase, domain 1"/>
    <property type="match status" value="1"/>
</dbReference>
<dbReference type="Gene3D" id="1.10.260.50">
    <property type="match status" value="1"/>
</dbReference>
<dbReference type="InterPro" id="IPR015421">
    <property type="entry name" value="PyrdxlP-dep_Trfase_major"/>
</dbReference>
<evidence type="ECO:0000256" key="4">
    <source>
        <dbReference type="ARBA" id="ARBA00022723"/>
    </source>
</evidence>
<keyword evidence="6" id="KW-0408">Iron</keyword>
<dbReference type="InterPro" id="IPR015422">
    <property type="entry name" value="PyrdxlP-dep_Trfase_small"/>
</dbReference>
<dbReference type="SUPFAM" id="SSF53383">
    <property type="entry name" value="PLP-dependent transferases"/>
    <property type="match status" value="1"/>
</dbReference>
<keyword evidence="7" id="KW-0411">Iron-sulfur</keyword>
<comment type="catalytic activity">
    <reaction evidence="8">
        <text>(sulfur carrier)-H + L-cysteine = (sulfur carrier)-SH + L-alanine</text>
        <dbReference type="Rhea" id="RHEA:43892"/>
        <dbReference type="Rhea" id="RHEA-COMP:14737"/>
        <dbReference type="Rhea" id="RHEA-COMP:14739"/>
        <dbReference type="ChEBI" id="CHEBI:29917"/>
        <dbReference type="ChEBI" id="CHEBI:35235"/>
        <dbReference type="ChEBI" id="CHEBI:57972"/>
        <dbReference type="ChEBI" id="CHEBI:64428"/>
        <dbReference type="EC" id="2.8.1.7"/>
    </reaction>
</comment>
<feature type="domain" description="Aminotransferase class V" evidence="9">
    <location>
        <begin position="2"/>
        <end position="357"/>
    </location>
</feature>
<dbReference type="GO" id="GO:0051536">
    <property type="term" value="F:iron-sulfur cluster binding"/>
    <property type="evidence" value="ECO:0007669"/>
    <property type="project" value="UniProtKB-KW"/>
</dbReference>
<dbReference type="AlphaFoldDB" id="A0A177NHZ8"/>
<protein>
    <submittedName>
        <fullName evidence="10">Cysteine desulfurase</fullName>
    </submittedName>
</protein>
<keyword evidence="4" id="KW-0479">Metal-binding</keyword>
<keyword evidence="3" id="KW-0808">Transferase</keyword>
<comment type="similarity">
    <text evidence="2">Belongs to the class-V pyridoxal-phosphate-dependent aminotransferase family. NifS/IscS subfamily.</text>
</comment>
<dbReference type="STRING" id="702114.A1355_07515"/>
<keyword evidence="11" id="KW-1185">Reference proteome</keyword>
<comment type="cofactor">
    <cofactor evidence="1">
        <name>pyridoxal 5'-phosphate</name>
        <dbReference type="ChEBI" id="CHEBI:597326"/>
    </cofactor>
</comment>
<comment type="caution">
    <text evidence="10">The sequence shown here is derived from an EMBL/GenBank/DDBJ whole genome shotgun (WGS) entry which is preliminary data.</text>
</comment>
<organism evidence="10 11">
    <name type="scientific">Methylomonas koyamae</name>
    <dbReference type="NCBI Taxonomy" id="702114"/>
    <lineage>
        <taxon>Bacteria</taxon>
        <taxon>Pseudomonadati</taxon>
        <taxon>Pseudomonadota</taxon>
        <taxon>Gammaproteobacteria</taxon>
        <taxon>Methylococcales</taxon>
        <taxon>Methylococcaceae</taxon>
        <taxon>Methylomonas</taxon>
    </lineage>
</organism>